<dbReference type="GO" id="GO:0005506">
    <property type="term" value="F:iron ion binding"/>
    <property type="evidence" value="ECO:0007669"/>
    <property type="project" value="UniProtKB-UniRule"/>
</dbReference>
<keyword evidence="4 8" id="KW-0378">Hydrolase</keyword>
<feature type="binding site" evidence="8">
    <location>
        <position position="330"/>
    </location>
    <ligand>
        <name>N-formimidoyl-L-glutamate</name>
        <dbReference type="ChEBI" id="CHEBI:58928"/>
    </ligand>
</feature>
<comment type="subcellular location">
    <subcellularLocation>
        <location evidence="8">Cytoplasm</location>
    </subcellularLocation>
</comment>
<feature type="binding site" evidence="8">
    <location>
        <position position="332"/>
    </location>
    <ligand>
        <name>N-formimidoyl-L-glutamate</name>
        <dbReference type="ChEBI" id="CHEBI:58928"/>
    </ligand>
</feature>
<feature type="binding site" evidence="8">
    <location>
        <position position="83"/>
    </location>
    <ligand>
        <name>Zn(2+)</name>
        <dbReference type="ChEBI" id="CHEBI:29105"/>
    </ligand>
</feature>
<feature type="binding site" evidence="8">
    <location>
        <position position="328"/>
    </location>
    <ligand>
        <name>Zn(2+)</name>
        <dbReference type="ChEBI" id="CHEBI:29105"/>
    </ligand>
</feature>
<evidence type="ECO:0000256" key="8">
    <source>
        <dbReference type="HAMAP-Rule" id="MF_00372"/>
    </source>
</evidence>
<keyword evidence="6 8" id="KW-0862">Zinc</keyword>
<dbReference type="InterPro" id="IPR032466">
    <property type="entry name" value="Metal_Hydrolase"/>
</dbReference>
<evidence type="ECO:0000259" key="9">
    <source>
        <dbReference type="Pfam" id="PF07969"/>
    </source>
</evidence>
<proteinExistence type="inferred from homology"/>
<keyword evidence="11" id="KW-1185">Reference proteome</keyword>
<dbReference type="GO" id="GO:0005737">
    <property type="term" value="C:cytoplasm"/>
    <property type="evidence" value="ECO:0007669"/>
    <property type="project" value="UniProtKB-SubCell"/>
</dbReference>
<protein>
    <recommendedName>
        <fullName evidence="1 8">Imidazolonepropionase</fullName>
        <ecNumber evidence="1 8">3.5.2.7</ecNumber>
    </recommendedName>
    <alternativeName>
        <fullName evidence="8">Imidazolone-5-propionate hydrolase</fullName>
    </alternativeName>
</protein>
<dbReference type="GO" id="GO:0019556">
    <property type="term" value="P:L-histidine catabolic process to glutamate and formamide"/>
    <property type="evidence" value="ECO:0007669"/>
    <property type="project" value="UniProtKB-UniRule"/>
</dbReference>
<dbReference type="SUPFAM" id="SSF51338">
    <property type="entry name" value="Composite domain of metallo-dependent hydrolases"/>
    <property type="match status" value="1"/>
</dbReference>
<comment type="pathway">
    <text evidence="8">Amino-acid degradation; L-histidine degradation into L-glutamate; N-formimidoyl-L-glutamate from L-histidine: step 3/3.</text>
</comment>
<feature type="binding site" evidence="8">
    <location>
        <position position="333"/>
    </location>
    <ligand>
        <name>4-imidazolone-5-propanoate</name>
        <dbReference type="ChEBI" id="CHEBI:77893"/>
    </ligand>
</feature>
<evidence type="ECO:0000256" key="2">
    <source>
        <dbReference type="ARBA" id="ARBA00022490"/>
    </source>
</evidence>
<feature type="binding site" evidence="8">
    <location>
        <position position="155"/>
    </location>
    <ligand>
        <name>4-imidazolone-5-propanoate</name>
        <dbReference type="ChEBI" id="CHEBI:77893"/>
    </ligand>
</feature>
<dbReference type="PANTHER" id="PTHR42752:SF1">
    <property type="entry name" value="IMIDAZOLONEPROPIONASE-RELATED"/>
    <property type="match status" value="1"/>
</dbReference>
<evidence type="ECO:0000256" key="3">
    <source>
        <dbReference type="ARBA" id="ARBA00022723"/>
    </source>
</evidence>
<gene>
    <name evidence="8" type="primary">hutI</name>
    <name evidence="10" type="ORF">DFR52_105130</name>
</gene>
<dbReference type="InterPro" id="IPR013108">
    <property type="entry name" value="Amidohydro_3"/>
</dbReference>
<evidence type="ECO:0000256" key="1">
    <source>
        <dbReference type="ARBA" id="ARBA00012864"/>
    </source>
</evidence>
<keyword evidence="5 8" id="KW-0369">Histidine metabolism</keyword>
<name>A0A317PGZ1_9HYPH</name>
<evidence type="ECO:0000256" key="5">
    <source>
        <dbReference type="ARBA" id="ARBA00022808"/>
    </source>
</evidence>
<dbReference type="PANTHER" id="PTHR42752">
    <property type="entry name" value="IMIDAZOLONEPROPIONASE"/>
    <property type="match status" value="1"/>
</dbReference>
<organism evidence="10 11">
    <name type="scientific">Hoeflea marina</name>
    <dbReference type="NCBI Taxonomy" id="274592"/>
    <lineage>
        <taxon>Bacteria</taxon>
        <taxon>Pseudomonadati</taxon>
        <taxon>Pseudomonadota</taxon>
        <taxon>Alphaproteobacteria</taxon>
        <taxon>Hyphomicrobiales</taxon>
        <taxon>Rhizobiaceae</taxon>
        <taxon>Hoeflea</taxon>
    </lineage>
</organism>
<dbReference type="EMBL" id="QGTR01000005">
    <property type="protein sequence ID" value="PWV98151.1"/>
    <property type="molecule type" value="Genomic_DNA"/>
</dbReference>
<feature type="domain" description="Amidohydrolase 3" evidence="9">
    <location>
        <begin position="208"/>
        <end position="392"/>
    </location>
</feature>
<keyword evidence="2 8" id="KW-0963">Cytoplasm</keyword>
<keyword evidence="3 8" id="KW-0479">Metal-binding</keyword>
<dbReference type="NCBIfam" id="TIGR01224">
    <property type="entry name" value="hutI"/>
    <property type="match status" value="1"/>
</dbReference>
<dbReference type="Pfam" id="PF07969">
    <property type="entry name" value="Amidohydro_3"/>
    <property type="match status" value="1"/>
</dbReference>
<reference evidence="10 11" key="1">
    <citation type="submission" date="2018-05" db="EMBL/GenBank/DDBJ databases">
        <title>Genomic Encyclopedia of Type Strains, Phase IV (KMG-IV): sequencing the most valuable type-strain genomes for metagenomic binning, comparative biology and taxonomic classification.</title>
        <authorList>
            <person name="Goeker M."/>
        </authorList>
    </citation>
    <scope>NUCLEOTIDE SEQUENCE [LARGE SCALE GENOMIC DNA]</scope>
    <source>
        <strain evidence="10 11">DSM 16791</strain>
    </source>
</reference>
<comment type="catalytic activity">
    <reaction evidence="8">
        <text>4-imidazolone-5-propanoate + H2O = N-formimidoyl-L-glutamate</text>
        <dbReference type="Rhea" id="RHEA:23660"/>
        <dbReference type="ChEBI" id="CHEBI:15377"/>
        <dbReference type="ChEBI" id="CHEBI:58928"/>
        <dbReference type="ChEBI" id="CHEBI:77893"/>
        <dbReference type="EC" id="3.5.2.7"/>
    </reaction>
</comment>
<dbReference type="GO" id="GO:0019557">
    <property type="term" value="P:L-histidine catabolic process to glutamate and formate"/>
    <property type="evidence" value="ECO:0007669"/>
    <property type="project" value="UniProtKB-UniPathway"/>
</dbReference>
<feature type="binding site" evidence="8">
    <location>
        <position position="253"/>
    </location>
    <ligand>
        <name>Zn(2+)</name>
        <dbReference type="ChEBI" id="CHEBI:29105"/>
    </ligand>
</feature>
<feature type="binding site" evidence="8">
    <location>
        <position position="92"/>
    </location>
    <ligand>
        <name>4-imidazolone-5-propanoate</name>
        <dbReference type="ChEBI" id="CHEBI:77893"/>
    </ligand>
</feature>
<comment type="cofactor">
    <cofactor evidence="8">
        <name>Zn(2+)</name>
        <dbReference type="ChEBI" id="CHEBI:29105"/>
    </cofactor>
    <cofactor evidence="8">
        <name>Fe(3+)</name>
        <dbReference type="ChEBI" id="CHEBI:29034"/>
    </cofactor>
    <text evidence="8">Binds 1 zinc or iron ion per subunit.</text>
</comment>
<dbReference type="RefSeq" id="WP_110033573.1">
    <property type="nucleotide sequence ID" value="NZ_QGTR01000005.1"/>
</dbReference>
<feature type="binding site" evidence="8">
    <location>
        <position position="188"/>
    </location>
    <ligand>
        <name>4-imidazolone-5-propanoate</name>
        <dbReference type="ChEBI" id="CHEBI:77893"/>
    </ligand>
</feature>
<dbReference type="GO" id="GO:0008270">
    <property type="term" value="F:zinc ion binding"/>
    <property type="evidence" value="ECO:0007669"/>
    <property type="project" value="UniProtKB-UniRule"/>
</dbReference>
<feature type="binding site" evidence="8">
    <location>
        <position position="85"/>
    </location>
    <ligand>
        <name>Zn(2+)</name>
        <dbReference type="ChEBI" id="CHEBI:29105"/>
    </ligand>
</feature>
<feature type="binding site" evidence="8">
    <location>
        <position position="85"/>
    </location>
    <ligand>
        <name>Fe(3+)</name>
        <dbReference type="ChEBI" id="CHEBI:29034"/>
    </ligand>
</feature>
<evidence type="ECO:0000313" key="10">
    <source>
        <dbReference type="EMBL" id="PWV98151.1"/>
    </source>
</evidence>
<dbReference type="InterPro" id="IPR005920">
    <property type="entry name" value="HutI"/>
</dbReference>
<feature type="binding site" evidence="8">
    <location>
        <position position="328"/>
    </location>
    <ligand>
        <name>Fe(3+)</name>
        <dbReference type="ChEBI" id="CHEBI:29034"/>
    </ligand>
</feature>
<evidence type="ECO:0000313" key="11">
    <source>
        <dbReference type="Proteomes" id="UP000246352"/>
    </source>
</evidence>
<dbReference type="FunFam" id="3.20.20.140:FF:000007">
    <property type="entry name" value="Imidazolonepropionase"/>
    <property type="match status" value="1"/>
</dbReference>
<evidence type="ECO:0000256" key="7">
    <source>
        <dbReference type="ARBA" id="ARBA00023004"/>
    </source>
</evidence>
<dbReference type="GO" id="GO:0050480">
    <property type="term" value="F:imidazolonepropionase activity"/>
    <property type="evidence" value="ECO:0007669"/>
    <property type="project" value="UniProtKB-UniRule"/>
</dbReference>
<dbReference type="Gene3D" id="3.20.20.140">
    <property type="entry name" value="Metal-dependent hydrolases"/>
    <property type="match status" value="1"/>
</dbReference>
<accession>A0A317PGZ1</accession>
<feature type="binding site" evidence="8">
    <location>
        <position position="155"/>
    </location>
    <ligand>
        <name>N-formimidoyl-L-glutamate</name>
        <dbReference type="ChEBI" id="CHEBI:58928"/>
    </ligand>
</feature>
<sequence>MTADIFSSRASSAPPRLWRNARLATLAAGLSGLGVIEAGAVLVRDGRIVFAGREADLDRALAAGAETIDVEGRWITPGLIDCHTHIVYGGNRANEFEMRLNGASYEEVARAGGGIVSSVRATSALSVDGLVRASLPRLDTLLAEGVTTIEIKSGYGLAIEPELDMLRAARMLGRERAVRVRTSFLGAHAAPVAYRGRNGDYITDVVLPALEASRSEGLADAVDGFCEGIAFSPEEMARVFDAAVRLGLPVKLHADQLSNLHGAALAASYGALSADHLEYTDEAGVAAMAAAGSVAVLLPGAFYAINETRKPPVDLFRSHNVPMAVATDCNPGTSPLSSLLLTMNMSATLFRLTVEECITGVTRNAARALGLSDETGTLEAGKCADLAIWDIESPAELVYRIGFNPLFARVAAGHAQFRQPSITPGNPIR</sequence>
<dbReference type="Proteomes" id="UP000246352">
    <property type="component" value="Unassembled WGS sequence"/>
</dbReference>
<dbReference type="Gene3D" id="2.30.40.10">
    <property type="entry name" value="Urease, subunit C, domain 1"/>
    <property type="match status" value="1"/>
</dbReference>
<dbReference type="AlphaFoldDB" id="A0A317PGZ1"/>
<dbReference type="SUPFAM" id="SSF51556">
    <property type="entry name" value="Metallo-dependent hydrolases"/>
    <property type="match status" value="1"/>
</dbReference>
<dbReference type="InterPro" id="IPR011059">
    <property type="entry name" value="Metal-dep_hydrolase_composite"/>
</dbReference>
<dbReference type="HAMAP" id="MF_00372">
    <property type="entry name" value="HutI"/>
    <property type="match status" value="1"/>
</dbReference>
<evidence type="ECO:0000256" key="6">
    <source>
        <dbReference type="ARBA" id="ARBA00022833"/>
    </source>
</evidence>
<comment type="similarity">
    <text evidence="8">Belongs to the metallo-dependent hydrolases superfamily. HutI family.</text>
</comment>
<dbReference type="UniPathway" id="UPA00379">
    <property type="reaction ID" value="UER00551"/>
</dbReference>
<dbReference type="EC" id="3.5.2.7" evidence="1 8"/>
<feature type="binding site" evidence="8">
    <location>
        <position position="253"/>
    </location>
    <ligand>
        <name>Fe(3+)</name>
        <dbReference type="ChEBI" id="CHEBI:29034"/>
    </ligand>
</feature>
<evidence type="ECO:0000256" key="4">
    <source>
        <dbReference type="ARBA" id="ARBA00022801"/>
    </source>
</evidence>
<comment type="caution">
    <text evidence="10">The sequence shown here is derived from an EMBL/GenBank/DDBJ whole genome shotgun (WGS) entry which is preliminary data.</text>
</comment>
<feature type="binding site" evidence="8">
    <location>
        <position position="256"/>
    </location>
    <ligand>
        <name>4-imidazolone-5-propanoate</name>
        <dbReference type="ChEBI" id="CHEBI:77893"/>
    </ligand>
</feature>
<dbReference type="OrthoDB" id="9776455at2"/>
<feature type="binding site" evidence="8">
    <location>
        <position position="83"/>
    </location>
    <ligand>
        <name>Fe(3+)</name>
        <dbReference type="ChEBI" id="CHEBI:29034"/>
    </ligand>
</feature>
<keyword evidence="7 8" id="KW-0408">Iron</keyword>
<comment type="function">
    <text evidence="8">Catalyzes the hydrolytic cleavage of the carbon-nitrogen bond in imidazolone-5-propanoate to yield N-formimidoyl-L-glutamate. It is the third step in the universal histidine degradation pathway.</text>
</comment>